<dbReference type="PRINTS" id="PR00741">
    <property type="entry name" value="GLHYDRLASE29"/>
</dbReference>
<comment type="similarity">
    <text evidence="2">Belongs to the glycosyl hydrolase 29 family.</text>
</comment>
<dbReference type="SMART" id="SM00812">
    <property type="entry name" value="Alpha_L_fucos"/>
    <property type="match status" value="1"/>
</dbReference>
<dbReference type="EMBL" id="VULT01000001">
    <property type="protein sequence ID" value="MSS16351.1"/>
    <property type="molecule type" value="Genomic_DNA"/>
</dbReference>
<dbReference type="Proteomes" id="UP000483362">
    <property type="component" value="Unassembled WGS sequence"/>
</dbReference>
<keyword evidence="5" id="KW-0378">Hydrolase</keyword>
<comment type="caution">
    <text evidence="10">The sequence shown here is derived from an EMBL/GenBank/DDBJ whole genome shotgun (WGS) entry which is preliminary data.</text>
</comment>
<organism evidence="10 11">
    <name type="scientific">Sodaliphilus pleomorphus</name>
    <dbReference type="NCBI Taxonomy" id="2606626"/>
    <lineage>
        <taxon>Bacteria</taxon>
        <taxon>Pseudomonadati</taxon>
        <taxon>Bacteroidota</taxon>
        <taxon>Bacteroidia</taxon>
        <taxon>Bacteroidales</taxon>
        <taxon>Muribaculaceae</taxon>
        <taxon>Sodaliphilus</taxon>
    </lineage>
</organism>
<evidence type="ECO:0000256" key="1">
    <source>
        <dbReference type="ARBA" id="ARBA00004071"/>
    </source>
</evidence>
<evidence type="ECO:0000313" key="11">
    <source>
        <dbReference type="Proteomes" id="UP000483362"/>
    </source>
</evidence>
<evidence type="ECO:0000256" key="8">
    <source>
        <dbReference type="SAM" id="SignalP"/>
    </source>
</evidence>
<dbReference type="GO" id="GO:0005764">
    <property type="term" value="C:lysosome"/>
    <property type="evidence" value="ECO:0007669"/>
    <property type="project" value="TreeGrafter"/>
</dbReference>
<dbReference type="Gene3D" id="3.20.20.80">
    <property type="entry name" value="Glycosidases"/>
    <property type="match status" value="1"/>
</dbReference>
<evidence type="ECO:0000256" key="2">
    <source>
        <dbReference type="ARBA" id="ARBA00007951"/>
    </source>
</evidence>
<accession>A0A6L5X7U8</accession>
<dbReference type="PANTHER" id="PTHR10030">
    <property type="entry name" value="ALPHA-L-FUCOSIDASE"/>
    <property type="match status" value="1"/>
</dbReference>
<sequence length="439" mass="48654">MRKTLFALTAALTLTTTAWAQTATGGSYAPSEAIKQAQQEFQDSKFGIFIHWGIYSMLGDGEWVMNNKKLNYEEYTHLAGGFCPSKFDARAWVRAFKDAGARYVTFTSRHHDGFSMFKTATSPYNVVDGTPFKRDVVAELAQACHSEGLGLHLYYSHLDWHRTDYPLGRTGRKLGRPTQGQDYDSYLKFMKQQLTELLTGYGKIDCIWFDGWWDHDSDASPFDWRLPEQYALIHKLQPGCLVANNHHQSPFAGEDIQIFERDVPGENKAGLSGQAVSLLPLETCQTMNESWGYDIADSNYKSADELIQLLASTAGRNANLLLNIGPRPDGELPQESLDRLKAIGQWLRVNGESIYGTRGGMVSPRHWGVTTQRGDTLYVHILDWADTALPLPIGNRKVKSATLLAGGAAVKTSAIPGGVVVLLPQVPTGPDTVVKLVLK</sequence>
<name>A0A6L5X7U8_9BACT</name>
<dbReference type="RefSeq" id="WP_154327865.1">
    <property type="nucleotide sequence ID" value="NZ_CP045696.1"/>
</dbReference>
<dbReference type="GO" id="GO:0016139">
    <property type="term" value="P:glycoside catabolic process"/>
    <property type="evidence" value="ECO:0007669"/>
    <property type="project" value="TreeGrafter"/>
</dbReference>
<feature type="site" description="May be important for catalysis" evidence="7">
    <location>
        <position position="284"/>
    </location>
</feature>
<dbReference type="PIRSF" id="PIRSF001092">
    <property type="entry name" value="Alpha-L-fucosidase"/>
    <property type="match status" value="1"/>
</dbReference>
<dbReference type="InterPro" id="IPR017853">
    <property type="entry name" value="GH"/>
</dbReference>
<comment type="function">
    <text evidence="1">Alpha-L-fucosidase is responsible for hydrolyzing the alpha-1,6-linked fucose joined to the reducing-end N-acetylglucosamine of the carbohydrate moieties of glycoproteins.</text>
</comment>
<dbReference type="SUPFAM" id="SSF51445">
    <property type="entry name" value="(Trans)glycosidases"/>
    <property type="match status" value="1"/>
</dbReference>
<keyword evidence="6" id="KW-0326">Glycosidase</keyword>
<feature type="domain" description="Glycoside hydrolase family 29 N-terminal" evidence="9">
    <location>
        <begin position="30"/>
        <end position="352"/>
    </location>
</feature>
<evidence type="ECO:0000256" key="6">
    <source>
        <dbReference type="ARBA" id="ARBA00023295"/>
    </source>
</evidence>
<keyword evidence="4 8" id="KW-0732">Signal</keyword>
<proteinExistence type="inferred from homology"/>
<dbReference type="GO" id="GO:0004560">
    <property type="term" value="F:alpha-L-fucosidase activity"/>
    <property type="evidence" value="ECO:0007669"/>
    <property type="project" value="InterPro"/>
</dbReference>
<dbReference type="InterPro" id="IPR057739">
    <property type="entry name" value="Glyco_hydro_29_N"/>
</dbReference>
<gene>
    <name evidence="10" type="ORF">FYJ29_00985</name>
</gene>
<evidence type="ECO:0000256" key="7">
    <source>
        <dbReference type="PIRSR" id="PIRSR001092-1"/>
    </source>
</evidence>
<dbReference type="Pfam" id="PF01120">
    <property type="entry name" value="Alpha_L_fucos"/>
    <property type="match status" value="1"/>
</dbReference>
<evidence type="ECO:0000256" key="4">
    <source>
        <dbReference type="ARBA" id="ARBA00022729"/>
    </source>
</evidence>
<evidence type="ECO:0000313" key="10">
    <source>
        <dbReference type="EMBL" id="MSS16351.1"/>
    </source>
</evidence>
<evidence type="ECO:0000256" key="5">
    <source>
        <dbReference type="ARBA" id="ARBA00022801"/>
    </source>
</evidence>
<dbReference type="EC" id="3.2.1.51" evidence="3"/>
<evidence type="ECO:0000256" key="3">
    <source>
        <dbReference type="ARBA" id="ARBA00012662"/>
    </source>
</evidence>
<keyword evidence="11" id="KW-1185">Reference proteome</keyword>
<dbReference type="AlphaFoldDB" id="A0A6L5X7U8"/>
<evidence type="ECO:0000259" key="9">
    <source>
        <dbReference type="Pfam" id="PF01120"/>
    </source>
</evidence>
<dbReference type="InterPro" id="IPR000933">
    <property type="entry name" value="Glyco_hydro_29"/>
</dbReference>
<protein>
    <recommendedName>
        <fullName evidence="3">alpha-L-fucosidase</fullName>
        <ecNumber evidence="3">3.2.1.51</ecNumber>
    </recommendedName>
</protein>
<feature type="signal peptide" evidence="8">
    <location>
        <begin position="1"/>
        <end position="20"/>
    </location>
</feature>
<dbReference type="InterPro" id="IPR016286">
    <property type="entry name" value="FUC_metazoa-typ"/>
</dbReference>
<dbReference type="GO" id="GO:0006004">
    <property type="term" value="P:fucose metabolic process"/>
    <property type="evidence" value="ECO:0007669"/>
    <property type="project" value="InterPro"/>
</dbReference>
<feature type="chain" id="PRO_5027010931" description="alpha-L-fucosidase" evidence="8">
    <location>
        <begin position="21"/>
        <end position="439"/>
    </location>
</feature>
<reference evidence="10 11" key="1">
    <citation type="submission" date="2019-08" db="EMBL/GenBank/DDBJ databases">
        <title>In-depth cultivation of the pig gut microbiome towards novel bacterial diversity and tailored functional studies.</title>
        <authorList>
            <person name="Wylensek D."/>
            <person name="Hitch T.C.A."/>
            <person name="Clavel T."/>
        </authorList>
    </citation>
    <scope>NUCLEOTIDE SEQUENCE [LARGE SCALE GENOMIC DNA]</scope>
    <source>
        <strain evidence="10 11">Oil-RF-744-WCA-WT-10</strain>
    </source>
</reference>
<dbReference type="PANTHER" id="PTHR10030:SF37">
    <property type="entry name" value="ALPHA-L-FUCOSIDASE-RELATED"/>
    <property type="match status" value="1"/>
</dbReference>